<dbReference type="InterPro" id="IPR011990">
    <property type="entry name" value="TPR-like_helical_dom_sf"/>
</dbReference>
<feature type="chain" id="PRO_5040791420" evidence="2">
    <location>
        <begin position="36"/>
        <end position="369"/>
    </location>
</feature>
<evidence type="ECO:0000256" key="2">
    <source>
        <dbReference type="SAM" id="SignalP"/>
    </source>
</evidence>
<dbReference type="InterPro" id="IPR006597">
    <property type="entry name" value="Sel1-like"/>
</dbReference>
<evidence type="ECO:0000313" key="5">
    <source>
        <dbReference type="Proteomes" id="UP001151088"/>
    </source>
</evidence>
<keyword evidence="2" id="KW-0732">Signal</keyword>
<proteinExistence type="predicted"/>
<dbReference type="SUPFAM" id="SSF81901">
    <property type="entry name" value="HCP-like"/>
    <property type="match status" value="1"/>
</dbReference>
<dbReference type="RefSeq" id="WP_258734715.1">
    <property type="nucleotide sequence ID" value="NZ_JANTHZ010000013.1"/>
</dbReference>
<gene>
    <name evidence="4" type="ORF">NVS89_20965</name>
</gene>
<evidence type="ECO:0000259" key="3">
    <source>
        <dbReference type="Pfam" id="PF23310"/>
    </source>
</evidence>
<dbReference type="AlphaFoldDB" id="A0A9X2PI77"/>
<comment type="caution">
    <text evidence="4">The sequence shown here is derived from an EMBL/GenBank/DDBJ whole genome shotgun (WGS) entry which is preliminary data.</text>
</comment>
<dbReference type="Pfam" id="PF23310">
    <property type="entry name" value="TPR_27"/>
    <property type="match status" value="1"/>
</dbReference>
<dbReference type="PANTHER" id="PTHR11102">
    <property type="entry name" value="SEL-1-LIKE PROTEIN"/>
    <property type="match status" value="1"/>
</dbReference>
<dbReference type="EMBL" id="JANTHZ010000013">
    <property type="protein sequence ID" value="MCS0497566.1"/>
    <property type="molecule type" value="Genomic_DNA"/>
</dbReference>
<dbReference type="Proteomes" id="UP001151088">
    <property type="component" value="Unassembled WGS sequence"/>
</dbReference>
<dbReference type="Pfam" id="PF08238">
    <property type="entry name" value="Sel1"/>
    <property type="match status" value="3"/>
</dbReference>
<dbReference type="Gene3D" id="1.25.40.10">
    <property type="entry name" value="Tetratricopeptide repeat domain"/>
    <property type="match status" value="2"/>
</dbReference>
<reference evidence="4" key="1">
    <citation type="submission" date="2022-08" db="EMBL/GenBank/DDBJ databases">
        <authorList>
            <person name="Li F."/>
        </authorList>
    </citation>
    <scope>NUCLEOTIDE SEQUENCE</scope>
    <source>
        <strain evidence="4">MQZ15Z-1</strain>
    </source>
</reference>
<dbReference type="PROSITE" id="PS51318">
    <property type="entry name" value="TAT"/>
    <property type="match status" value="1"/>
</dbReference>
<dbReference type="InterPro" id="IPR050767">
    <property type="entry name" value="Sel1_AlgK"/>
</dbReference>
<feature type="domain" description="At2g35280-like TPR" evidence="3">
    <location>
        <begin position="144"/>
        <end position="204"/>
    </location>
</feature>
<dbReference type="SMART" id="SM00671">
    <property type="entry name" value="SEL1"/>
    <property type="match status" value="6"/>
</dbReference>
<feature type="compositionally biased region" description="Low complexity" evidence="1">
    <location>
        <begin position="75"/>
        <end position="88"/>
    </location>
</feature>
<feature type="signal peptide" evidence="2">
    <location>
        <begin position="1"/>
        <end position="35"/>
    </location>
</feature>
<protein>
    <submittedName>
        <fullName evidence="4">Sel1 repeat family protein</fullName>
    </submittedName>
</protein>
<name>A0A9X2PI77_9HYPH</name>
<dbReference type="InterPro" id="IPR057136">
    <property type="entry name" value="At2g35280_TPR_dom"/>
</dbReference>
<organism evidence="4 5">
    <name type="scientific">Ancylobacter mangrovi</name>
    <dbReference type="NCBI Taxonomy" id="2972472"/>
    <lineage>
        <taxon>Bacteria</taxon>
        <taxon>Pseudomonadati</taxon>
        <taxon>Pseudomonadota</taxon>
        <taxon>Alphaproteobacteria</taxon>
        <taxon>Hyphomicrobiales</taxon>
        <taxon>Xanthobacteraceae</taxon>
        <taxon>Ancylobacter</taxon>
    </lineage>
</organism>
<accession>A0A9X2PI77</accession>
<sequence length="369" mass="38589">MAAPRHHTARNPARRTAAGLALLALAGLAAPAAWAQAPGVDSFGPITGATPTKAPASISLDKPGRAEAGKDSAKKGAAGDAKAGQQKAGQEKTDTAYGAYQRGHFKTALDLAVKRANASDDPVAMVLAGQLLSIGYGVRQDSTAARAWFEAAAAKGNPDALFALGSIKMQSSSTQQKDEAVELFRKAAEKGNAEAAYNLGLVYLQGLVAPKEPAMAADWFRRAADEDQPDALYALAILYRDGNGVPKDPLESARLLLRASDLGNVVATTELAIMVFNGTGVPKDEERAAGLFRKAALAGNAIAENRYARILSAGRGVPEDKVAAAAWHMMAKAQKLDDPMLDKMVAALSPEQRTEAENRAKAWTASATM</sequence>
<dbReference type="InterPro" id="IPR006311">
    <property type="entry name" value="TAT_signal"/>
</dbReference>
<feature type="region of interest" description="Disordered" evidence="1">
    <location>
        <begin position="46"/>
        <end position="94"/>
    </location>
</feature>
<evidence type="ECO:0000313" key="4">
    <source>
        <dbReference type="EMBL" id="MCS0497566.1"/>
    </source>
</evidence>
<keyword evidence="5" id="KW-1185">Reference proteome</keyword>
<dbReference type="PANTHER" id="PTHR11102:SF160">
    <property type="entry name" value="ERAD-ASSOCIATED E3 UBIQUITIN-PROTEIN LIGASE COMPONENT HRD3"/>
    <property type="match status" value="1"/>
</dbReference>
<evidence type="ECO:0000256" key="1">
    <source>
        <dbReference type="SAM" id="MobiDB-lite"/>
    </source>
</evidence>
<feature type="compositionally biased region" description="Basic and acidic residues" evidence="1">
    <location>
        <begin position="62"/>
        <end position="74"/>
    </location>
</feature>